<evidence type="ECO:0000313" key="4">
    <source>
        <dbReference type="Proteomes" id="UP000807309"/>
    </source>
</evidence>
<evidence type="ECO:0008006" key="5">
    <source>
        <dbReference type="Google" id="ProtNLM"/>
    </source>
</evidence>
<dbReference type="RefSeq" id="WP_195032416.1">
    <property type="nucleotide sequence ID" value="NZ_JADLRE010000005.1"/>
</dbReference>
<accession>A0ABS0C3Z8</accession>
<reference evidence="3 4" key="1">
    <citation type="submission" date="2020-10" db="EMBL/GenBank/DDBJ databases">
        <title>Identification of Nocardia species via Next-generation sequencing and recognition of intraspecies genetic diversity.</title>
        <authorList>
            <person name="Li P."/>
            <person name="Li P."/>
            <person name="Lu B."/>
        </authorList>
    </citation>
    <scope>NUCLEOTIDE SEQUENCE [LARGE SCALE GENOMIC DNA]</scope>
    <source>
        <strain evidence="3 4">N-11</strain>
    </source>
</reference>
<gene>
    <name evidence="3" type="ORF">IU470_08330</name>
</gene>
<protein>
    <recommendedName>
        <fullName evidence="5">DUF2892 domain-containing protein</fullName>
    </recommendedName>
</protein>
<organism evidence="3 4">
    <name type="scientific">Nocardia abscessus</name>
    <dbReference type="NCBI Taxonomy" id="120957"/>
    <lineage>
        <taxon>Bacteria</taxon>
        <taxon>Bacillati</taxon>
        <taxon>Actinomycetota</taxon>
        <taxon>Actinomycetes</taxon>
        <taxon>Mycobacteriales</taxon>
        <taxon>Nocardiaceae</taxon>
        <taxon>Nocardia</taxon>
    </lineage>
</organism>
<keyword evidence="4" id="KW-1185">Reference proteome</keyword>
<comment type="caution">
    <text evidence="3">The sequence shown here is derived from an EMBL/GenBank/DDBJ whole genome shotgun (WGS) entry which is preliminary data.</text>
</comment>
<sequence>MTDDRSFASASVPRHLIRGVVGFGALIGAIAFMPVFGAFSLLLAPAGLLALRGCPMCWAIGLMQTVSRGRLRRSCDDGQCRLTGAGDVRSGHGDGRSGVRLGR</sequence>
<dbReference type="Proteomes" id="UP000807309">
    <property type="component" value="Unassembled WGS sequence"/>
</dbReference>
<feature type="region of interest" description="Disordered" evidence="1">
    <location>
        <begin position="84"/>
        <end position="103"/>
    </location>
</feature>
<dbReference type="EMBL" id="JADLRE010000005">
    <property type="protein sequence ID" value="MBF6225114.1"/>
    <property type="molecule type" value="Genomic_DNA"/>
</dbReference>
<name>A0ABS0C3Z8_9NOCA</name>
<keyword evidence="2" id="KW-0472">Membrane</keyword>
<keyword evidence="2" id="KW-0812">Transmembrane</keyword>
<feature type="transmembrane region" description="Helical" evidence="2">
    <location>
        <begin position="16"/>
        <end position="36"/>
    </location>
</feature>
<proteinExistence type="predicted"/>
<evidence type="ECO:0000256" key="1">
    <source>
        <dbReference type="SAM" id="MobiDB-lite"/>
    </source>
</evidence>
<keyword evidence="2" id="KW-1133">Transmembrane helix</keyword>
<evidence type="ECO:0000256" key="2">
    <source>
        <dbReference type="SAM" id="Phobius"/>
    </source>
</evidence>
<evidence type="ECO:0000313" key="3">
    <source>
        <dbReference type="EMBL" id="MBF6225114.1"/>
    </source>
</evidence>